<dbReference type="KEGG" id="apal:BN85402890"/>
<reference evidence="1 2" key="1">
    <citation type="journal article" date="2013" name="J. Mol. Microbiol. Biotechnol.">
        <title>Analysis of the Complete Genomes of Acholeplasma brassicae , A. palmae and A. laidlawii and Their Comparison to the Obligate Parasites from ' Candidatus Phytoplasma'.</title>
        <authorList>
            <person name="Kube M."/>
            <person name="Siewert C."/>
            <person name="Migdoll A.M."/>
            <person name="Duduk B."/>
            <person name="Holz S."/>
            <person name="Rabus R."/>
            <person name="Seemuller E."/>
            <person name="Mitrovic J."/>
            <person name="Muller I."/>
            <person name="Buttner C."/>
            <person name="Reinhardt R."/>
        </authorList>
    </citation>
    <scope>NUCLEOTIDE SEQUENCE [LARGE SCALE GENOMIC DNA]</scope>
    <source>
        <strain evidence="1 2">J233</strain>
    </source>
</reference>
<sequence length="295" mass="34814">MNKITVKLRKERIEFGINQYKYLIGSNYSDKHQIVQSIKKCFERGNNSEFAIDNNSELWFKINDKDVDIRKYKLFNITSIFDYKTEIKLGAKSIILNYLEAIFKDIEYDDLVNTLRIIKDDLGVSMSDRIEQNNHYKLNLKFEEITLKGLLKQVEVSLYKDQLISNEYDLSYEDLVLFQIDLITKITENIRDFEYICIIEIPVVTQIIKEAIEKVKQKNLMILIVSNDSYIKNVDINNFLSLNKQIIDFSDEVSIYNDIILNLERNSTIQDIREHVSLYFNSEGRQDDLNLSKIL</sequence>
<evidence type="ECO:0000313" key="1">
    <source>
        <dbReference type="EMBL" id="CCV63866.1"/>
    </source>
</evidence>
<dbReference type="STRING" id="1318466.BN85402890"/>
<proteinExistence type="predicted"/>
<dbReference type="Proteomes" id="UP000032740">
    <property type="component" value="Chromosome"/>
</dbReference>
<accession>U4KR47</accession>
<keyword evidence="2" id="KW-1185">Reference proteome</keyword>
<evidence type="ECO:0000313" key="2">
    <source>
        <dbReference type="Proteomes" id="UP000032740"/>
    </source>
</evidence>
<organism evidence="1 2">
    <name type="scientific">Alteracholeplasma palmae (strain ATCC 49389 / J233)</name>
    <name type="common">Acholeplasma palmae</name>
    <dbReference type="NCBI Taxonomy" id="1318466"/>
    <lineage>
        <taxon>Bacteria</taxon>
        <taxon>Bacillati</taxon>
        <taxon>Mycoplasmatota</taxon>
        <taxon>Mollicutes</taxon>
        <taxon>Acholeplasmatales</taxon>
        <taxon>Acholeplasmataceae</taxon>
        <taxon>Acholeplasma</taxon>
    </lineage>
</organism>
<name>U4KR47_ALTPJ</name>
<protein>
    <submittedName>
        <fullName evidence="1">Uncharacterized protein</fullName>
    </submittedName>
</protein>
<dbReference type="OrthoDB" id="9815663at2"/>
<dbReference type="HOGENOM" id="CLU_989393_0_0_14"/>
<dbReference type="AlphaFoldDB" id="U4KR47"/>
<gene>
    <name evidence="1" type="ORF">BN85402890</name>
</gene>
<dbReference type="EMBL" id="FO681347">
    <property type="protein sequence ID" value="CCV63866.1"/>
    <property type="molecule type" value="Genomic_DNA"/>
</dbReference>
<dbReference type="RefSeq" id="WP_026655785.1">
    <property type="nucleotide sequence ID" value="NC_022538.1"/>
</dbReference>